<reference evidence="4" key="1">
    <citation type="submission" date="2017-04" db="EMBL/GenBank/DDBJ databases">
        <title>Plasmodium gonderi genome.</title>
        <authorList>
            <person name="Arisue N."/>
            <person name="Honma H."/>
            <person name="Kawai S."/>
            <person name="Tougan T."/>
            <person name="Tanabe K."/>
            <person name="Horii T."/>
        </authorList>
    </citation>
    <scope>NUCLEOTIDE SEQUENCE [LARGE SCALE GENOMIC DNA]</scope>
    <source>
        <strain evidence="4">ATCC 30045</strain>
    </source>
</reference>
<evidence type="ECO:0000256" key="1">
    <source>
        <dbReference type="SAM" id="Coils"/>
    </source>
</evidence>
<dbReference type="OrthoDB" id="10316336at2759"/>
<feature type="transmembrane region" description="Helical" evidence="2">
    <location>
        <begin position="239"/>
        <end position="258"/>
    </location>
</feature>
<comment type="caution">
    <text evidence="3">The sequence shown here is derived from an EMBL/GenBank/DDBJ whole genome shotgun (WGS) entry which is preliminary data.</text>
</comment>
<sequence>MAPPNNITPDYIFEDIFSTSMLDYDKQARNAGNLVDPKLEVSCTTIQTSLNASYLVNFFKSDCKRLIHYLDYIEHTKSSDKKRSCNYFNYLLKGVLTDSKCDMKNSKEAYKKMIELTKTGDVKKVSDVCITYFEDIDEDIYSVLKHLNELYLYFIMNGNICPLNTDCFNKYKELSKMCISAKNDSFCVLLNNFMQKNIENMMQNINIMEQKIKNMEQIIEEKELPAIPYHAYFTNTPTVILTLIIMLFTVLMITFFLYKYTPLGSFLQPTVSKIRNIWNNKNKDHLNIMDSSEFSHNDLFHNKYGIGWNYIGYK</sequence>
<name>A0A1Y1JPE6_PLAGO</name>
<keyword evidence="2" id="KW-0472">Membrane</keyword>
<accession>A0A1Y1JPE6</accession>
<evidence type="ECO:0000256" key="2">
    <source>
        <dbReference type="SAM" id="Phobius"/>
    </source>
</evidence>
<keyword evidence="4" id="KW-1185">Reference proteome</keyword>
<dbReference type="Proteomes" id="UP000195521">
    <property type="component" value="Unassembled WGS sequence"/>
</dbReference>
<keyword evidence="2" id="KW-0812">Transmembrane</keyword>
<evidence type="ECO:0000313" key="3">
    <source>
        <dbReference type="EMBL" id="GAW84476.1"/>
    </source>
</evidence>
<protein>
    <submittedName>
        <fullName evidence="3">Variable surface protein</fullName>
    </submittedName>
</protein>
<dbReference type="EMBL" id="BDQF01000342">
    <property type="protein sequence ID" value="GAW84476.1"/>
    <property type="molecule type" value="Genomic_DNA"/>
</dbReference>
<proteinExistence type="predicted"/>
<keyword evidence="2" id="KW-1133">Transmembrane helix</keyword>
<keyword evidence="1" id="KW-0175">Coiled coil</keyword>
<dbReference type="GeneID" id="39745284"/>
<evidence type="ECO:0000313" key="4">
    <source>
        <dbReference type="Proteomes" id="UP000195521"/>
    </source>
</evidence>
<organism evidence="3 4">
    <name type="scientific">Plasmodium gonderi</name>
    <dbReference type="NCBI Taxonomy" id="77519"/>
    <lineage>
        <taxon>Eukaryota</taxon>
        <taxon>Sar</taxon>
        <taxon>Alveolata</taxon>
        <taxon>Apicomplexa</taxon>
        <taxon>Aconoidasida</taxon>
        <taxon>Haemosporida</taxon>
        <taxon>Plasmodiidae</taxon>
        <taxon>Plasmodium</taxon>
        <taxon>Plasmodium (Plasmodium)</taxon>
    </lineage>
</organism>
<gene>
    <name evidence="3" type="ORF">PGO_003180</name>
</gene>
<feature type="coiled-coil region" evidence="1">
    <location>
        <begin position="191"/>
        <end position="218"/>
    </location>
</feature>
<dbReference type="RefSeq" id="XP_028547065.1">
    <property type="nucleotide sequence ID" value="XM_028691264.1"/>
</dbReference>
<dbReference type="AlphaFoldDB" id="A0A1Y1JPE6"/>